<accession>A0ABN2KTB7</accession>
<sequence>MGDDVVVQHPRALFADRAQRELGLPGHAELAHDQHVERGTERDRDRRGNRDASSGESEHDRIGRIDVDQAGGETPACVSPVGEVVHELTGRRVRDHPVIPCSHAAHSTASLQTDARVIVRDTGFVNPLSRSQEGAYGRIHEHAARAATGRMQSGRMPSTERLRDG</sequence>
<feature type="region of interest" description="Disordered" evidence="1">
    <location>
        <begin position="18"/>
        <end position="78"/>
    </location>
</feature>
<evidence type="ECO:0000313" key="3">
    <source>
        <dbReference type="Proteomes" id="UP001500506"/>
    </source>
</evidence>
<protein>
    <submittedName>
        <fullName evidence="2">Uncharacterized protein</fullName>
    </submittedName>
</protein>
<name>A0ABN2KTB7_9MICO</name>
<gene>
    <name evidence="2" type="ORF">GCM10009747_24800</name>
</gene>
<keyword evidence="3" id="KW-1185">Reference proteome</keyword>
<comment type="caution">
    <text evidence="2">The sequence shown here is derived from an EMBL/GenBank/DDBJ whole genome shotgun (WGS) entry which is preliminary data.</text>
</comment>
<evidence type="ECO:0000256" key="1">
    <source>
        <dbReference type="SAM" id="MobiDB-lite"/>
    </source>
</evidence>
<proteinExistence type="predicted"/>
<dbReference type="EMBL" id="BAAANH010000005">
    <property type="protein sequence ID" value="GAA1764126.1"/>
    <property type="molecule type" value="Genomic_DNA"/>
</dbReference>
<dbReference type="Proteomes" id="UP001500506">
    <property type="component" value="Unassembled WGS sequence"/>
</dbReference>
<feature type="region of interest" description="Disordered" evidence="1">
    <location>
        <begin position="145"/>
        <end position="165"/>
    </location>
</feature>
<organism evidence="2 3">
    <name type="scientific">Agromyces humatus</name>
    <dbReference type="NCBI Taxonomy" id="279573"/>
    <lineage>
        <taxon>Bacteria</taxon>
        <taxon>Bacillati</taxon>
        <taxon>Actinomycetota</taxon>
        <taxon>Actinomycetes</taxon>
        <taxon>Micrococcales</taxon>
        <taxon>Microbacteriaceae</taxon>
        <taxon>Agromyces</taxon>
    </lineage>
</organism>
<feature type="compositionally biased region" description="Basic and acidic residues" evidence="1">
    <location>
        <begin position="56"/>
        <end position="67"/>
    </location>
</feature>
<feature type="compositionally biased region" description="Basic and acidic residues" evidence="1">
    <location>
        <begin position="29"/>
        <end position="50"/>
    </location>
</feature>
<reference evidence="2 3" key="1">
    <citation type="journal article" date="2019" name="Int. J. Syst. Evol. Microbiol.">
        <title>The Global Catalogue of Microorganisms (GCM) 10K type strain sequencing project: providing services to taxonomists for standard genome sequencing and annotation.</title>
        <authorList>
            <consortium name="The Broad Institute Genomics Platform"/>
            <consortium name="The Broad Institute Genome Sequencing Center for Infectious Disease"/>
            <person name="Wu L."/>
            <person name="Ma J."/>
        </authorList>
    </citation>
    <scope>NUCLEOTIDE SEQUENCE [LARGE SCALE GENOMIC DNA]</scope>
    <source>
        <strain evidence="2 3">JCM 14319</strain>
    </source>
</reference>
<evidence type="ECO:0000313" key="2">
    <source>
        <dbReference type="EMBL" id="GAA1764126.1"/>
    </source>
</evidence>